<dbReference type="GO" id="GO:0016787">
    <property type="term" value="F:hydrolase activity"/>
    <property type="evidence" value="ECO:0007669"/>
    <property type="project" value="UniProtKB-KW"/>
</dbReference>
<proteinExistence type="predicted"/>
<organism evidence="3 4">
    <name type="scientific">Actinoplanes lutulentus</name>
    <dbReference type="NCBI Taxonomy" id="1287878"/>
    <lineage>
        <taxon>Bacteria</taxon>
        <taxon>Bacillati</taxon>
        <taxon>Actinomycetota</taxon>
        <taxon>Actinomycetes</taxon>
        <taxon>Micromonosporales</taxon>
        <taxon>Micromonosporaceae</taxon>
        <taxon>Actinoplanes</taxon>
    </lineage>
</organism>
<dbReference type="Gene3D" id="3.40.50.1820">
    <property type="entry name" value="alpha/beta hydrolase"/>
    <property type="match status" value="1"/>
</dbReference>
<dbReference type="Proteomes" id="UP000249341">
    <property type="component" value="Unassembled WGS sequence"/>
</dbReference>
<evidence type="ECO:0000313" key="4">
    <source>
        <dbReference type="Proteomes" id="UP000249341"/>
    </source>
</evidence>
<sequence length="212" mass="22804">MHPRPPCRSTHTFTIAGSRVAYDRWSGPGRPVLLLHALLFDRTQWWPLAADLAASCTVVAPDLPGHGESPMWTGCTPEQVAGVLARLVESLGLRRAPVVVGHATSAPLATAFADHFAVHGVVTVDEPVDLAGSGPAAVVAASGVDRVPERFRSFAEPREDPGLVAAYRSWLDRPSTLRPVPHARHPADDLNPPRFTPLSDPESLASRIQYLL</sequence>
<reference evidence="3 4" key="1">
    <citation type="submission" date="2018-06" db="EMBL/GenBank/DDBJ databases">
        <title>Genomic Encyclopedia of Type Strains, Phase III (KMG-III): the genomes of soil and plant-associated and newly described type strains.</title>
        <authorList>
            <person name="Whitman W."/>
        </authorList>
    </citation>
    <scope>NUCLEOTIDE SEQUENCE [LARGE SCALE GENOMIC DNA]</scope>
    <source>
        <strain evidence="3 4">CGMCC 4.7090</strain>
    </source>
</reference>
<dbReference type="InterPro" id="IPR000073">
    <property type="entry name" value="AB_hydrolase_1"/>
</dbReference>
<keyword evidence="3" id="KW-0378">Hydrolase</keyword>
<dbReference type="InterPro" id="IPR029058">
    <property type="entry name" value="AB_hydrolase_fold"/>
</dbReference>
<dbReference type="Pfam" id="PF12697">
    <property type="entry name" value="Abhydrolase_6"/>
    <property type="match status" value="1"/>
</dbReference>
<comment type="caution">
    <text evidence="3">The sequence shown here is derived from an EMBL/GenBank/DDBJ whole genome shotgun (WGS) entry which is preliminary data.</text>
</comment>
<dbReference type="InterPro" id="IPR050266">
    <property type="entry name" value="AB_hydrolase_sf"/>
</dbReference>
<accession>A0A327Z572</accession>
<feature type="domain" description="AB hydrolase-1" evidence="2">
    <location>
        <begin position="32"/>
        <end position="185"/>
    </location>
</feature>
<evidence type="ECO:0000256" key="1">
    <source>
        <dbReference type="SAM" id="MobiDB-lite"/>
    </source>
</evidence>
<keyword evidence="4" id="KW-1185">Reference proteome</keyword>
<name>A0A327Z572_9ACTN</name>
<dbReference type="OrthoDB" id="3291142at2"/>
<evidence type="ECO:0000259" key="2">
    <source>
        <dbReference type="Pfam" id="PF12697"/>
    </source>
</evidence>
<dbReference type="AlphaFoldDB" id="A0A327Z572"/>
<gene>
    <name evidence="3" type="ORF">B0I29_115183</name>
</gene>
<feature type="region of interest" description="Disordered" evidence="1">
    <location>
        <begin position="178"/>
        <end position="201"/>
    </location>
</feature>
<dbReference type="PANTHER" id="PTHR43798">
    <property type="entry name" value="MONOACYLGLYCEROL LIPASE"/>
    <property type="match status" value="1"/>
</dbReference>
<dbReference type="PANTHER" id="PTHR43798:SF33">
    <property type="entry name" value="HYDROLASE, PUTATIVE (AFU_ORTHOLOGUE AFUA_2G14860)-RELATED"/>
    <property type="match status" value="1"/>
</dbReference>
<dbReference type="SUPFAM" id="SSF53474">
    <property type="entry name" value="alpha/beta-Hydrolases"/>
    <property type="match status" value="1"/>
</dbReference>
<dbReference type="GO" id="GO:0016020">
    <property type="term" value="C:membrane"/>
    <property type="evidence" value="ECO:0007669"/>
    <property type="project" value="TreeGrafter"/>
</dbReference>
<dbReference type="EMBL" id="QLMJ01000015">
    <property type="protein sequence ID" value="RAK31376.1"/>
    <property type="molecule type" value="Genomic_DNA"/>
</dbReference>
<evidence type="ECO:0000313" key="3">
    <source>
        <dbReference type="EMBL" id="RAK31376.1"/>
    </source>
</evidence>
<dbReference type="RefSeq" id="WP_111652289.1">
    <property type="nucleotide sequence ID" value="NZ_JACHWI010000015.1"/>
</dbReference>
<protein>
    <submittedName>
        <fullName evidence="3">Alpha/beta hydrolase family protein</fullName>
    </submittedName>
</protein>